<dbReference type="EMBL" id="LUEZ02000040">
    <property type="protein sequence ID" value="RDB25625.1"/>
    <property type="molecule type" value="Genomic_DNA"/>
</dbReference>
<evidence type="ECO:0000313" key="2">
    <source>
        <dbReference type="EMBL" id="RDB25625.1"/>
    </source>
</evidence>
<name>A0A369JZ42_HYPMA</name>
<keyword evidence="3" id="KW-1185">Reference proteome</keyword>
<evidence type="ECO:0000313" key="3">
    <source>
        <dbReference type="Proteomes" id="UP000076154"/>
    </source>
</evidence>
<gene>
    <name evidence="2" type="ORF">Hypma_006952</name>
</gene>
<protein>
    <submittedName>
        <fullName evidence="2">Uncharacterized protein</fullName>
    </submittedName>
</protein>
<dbReference type="STRING" id="39966.A0A369JZ42"/>
<feature type="region of interest" description="Disordered" evidence="1">
    <location>
        <begin position="15"/>
        <end position="35"/>
    </location>
</feature>
<accession>A0A369JZ42</accession>
<reference evidence="2" key="1">
    <citation type="submission" date="2018-04" db="EMBL/GenBank/DDBJ databases">
        <title>Whole genome sequencing of Hypsizygus marmoreus.</title>
        <authorList>
            <person name="Choi I.-G."/>
            <person name="Min B."/>
            <person name="Kim J.-G."/>
            <person name="Kim S."/>
            <person name="Oh Y.-L."/>
            <person name="Kong W.-S."/>
            <person name="Park H."/>
            <person name="Jeong J."/>
            <person name="Song E.-S."/>
        </authorList>
    </citation>
    <scope>NUCLEOTIDE SEQUENCE [LARGE SCALE GENOMIC DNA]</scope>
    <source>
        <strain evidence="2">51987-8</strain>
    </source>
</reference>
<dbReference type="Proteomes" id="UP000076154">
    <property type="component" value="Unassembled WGS sequence"/>
</dbReference>
<sequence length="150" mass="17503">MSSKELYDQEDNEAKWKYLPAKTTSPPPGGYPFPKNDHVTTKMGNYHHLRVNNNHWDKECPDWAVYLEQRKRQAQVVESKDNDDTESVYKTAYQSSWINDYRFISQDERTEPSTSGFKSASWKSLTSQVQALWSQKRVRDLEKHGLCAAI</sequence>
<organism evidence="2 3">
    <name type="scientific">Hypsizygus marmoreus</name>
    <name type="common">White beech mushroom</name>
    <name type="synonym">Agaricus marmoreus</name>
    <dbReference type="NCBI Taxonomy" id="39966"/>
    <lineage>
        <taxon>Eukaryota</taxon>
        <taxon>Fungi</taxon>
        <taxon>Dikarya</taxon>
        <taxon>Basidiomycota</taxon>
        <taxon>Agaricomycotina</taxon>
        <taxon>Agaricomycetes</taxon>
        <taxon>Agaricomycetidae</taxon>
        <taxon>Agaricales</taxon>
        <taxon>Tricholomatineae</taxon>
        <taxon>Lyophyllaceae</taxon>
        <taxon>Hypsizygus</taxon>
    </lineage>
</organism>
<comment type="caution">
    <text evidence="2">The sequence shown here is derived from an EMBL/GenBank/DDBJ whole genome shotgun (WGS) entry which is preliminary data.</text>
</comment>
<dbReference type="AlphaFoldDB" id="A0A369JZ42"/>
<evidence type="ECO:0000256" key="1">
    <source>
        <dbReference type="SAM" id="MobiDB-lite"/>
    </source>
</evidence>
<dbReference type="InParanoid" id="A0A369JZ42"/>
<dbReference type="OrthoDB" id="3061185at2759"/>
<proteinExistence type="predicted"/>